<dbReference type="STRING" id="708197.A0A166XW74"/>
<evidence type="ECO:0000313" key="7">
    <source>
        <dbReference type="EMBL" id="KZL77009.1"/>
    </source>
</evidence>
<evidence type="ECO:0000256" key="3">
    <source>
        <dbReference type="ARBA" id="ARBA00022833"/>
    </source>
</evidence>
<feature type="region of interest" description="Disordered" evidence="5">
    <location>
        <begin position="592"/>
        <end position="617"/>
    </location>
</feature>
<name>A0A166XW74_9PEZI</name>
<dbReference type="Gene3D" id="3.30.60.90">
    <property type="match status" value="4"/>
</dbReference>
<feature type="compositionally biased region" description="Acidic residues" evidence="5">
    <location>
        <begin position="864"/>
        <end position="888"/>
    </location>
</feature>
<protein>
    <submittedName>
        <fullName evidence="7">ZZ-type zinc finger domain-containing protein</fullName>
    </submittedName>
</protein>
<organism evidence="7 8">
    <name type="scientific">Colletotrichum tofieldiae</name>
    <dbReference type="NCBI Taxonomy" id="708197"/>
    <lineage>
        <taxon>Eukaryota</taxon>
        <taxon>Fungi</taxon>
        <taxon>Dikarya</taxon>
        <taxon>Ascomycota</taxon>
        <taxon>Pezizomycotina</taxon>
        <taxon>Sordariomycetes</taxon>
        <taxon>Hypocreomycetidae</taxon>
        <taxon>Glomerellales</taxon>
        <taxon>Glomerellaceae</taxon>
        <taxon>Colletotrichum</taxon>
        <taxon>Colletotrichum spaethianum species complex</taxon>
    </lineage>
</organism>
<feature type="non-terminal residue" evidence="7">
    <location>
        <position position="1"/>
    </location>
</feature>
<dbReference type="InterPro" id="IPR000433">
    <property type="entry name" value="Znf_ZZ"/>
</dbReference>
<reference evidence="7 8" key="1">
    <citation type="submission" date="2015-06" db="EMBL/GenBank/DDBJ databases">
        <title>Survival trade-offs in plant roots during colonization by closely related pathogenic and mutualistic fungi.</title>
        <authorList>
            <person name="Hacquard S."/>
            <person name="Kracher B."/>
            <person name="Hiruma K."/>
            <person name="Weinman A."/>
            <person name="Muench P."/>
            <person name="Garrido Oter R."/>
            <person name="Ver Loren van Themaat E."/>
            <person name="Dallerey J.-F."/>
            <person name="Damm U."/>
            <person name="Henrissat B."/>
            <person name="Lespinet O."/>
            <person name="Thon M."/>
            <person name="Kemen E."/>
            <person name="McHardy A.C."/>
            <person name="Schulze-Lefert P."/>
            <person name="O'Connell R.J."/>
        </authorList>
    </citation>
    <scope>NUCLEOTIDE SEQUENCE [LARGE SCALE GENOMIC DNA]</scope>
    <source>
        <strain evidence="7 8">0861</strain>
    </source>
</reference>
<evidence type="ECO:0000256" key="4">
    <source>
        <dbReference type="PROSITE-ProRule" id="PRU00228"/>
    </source>
</evidence>
<evidence type="ECO:0000313" key="8">
    <source>
        <dbReference type="Proteomes" id="UP000076552"/>
    </source>
</evidence>
<dbReference type="InterPro" id="IPR013783">
    <property type="entry name" value="Ig-like_fold"/>
</dbReference>
<dbReference type="EMBL" id="LFIV01000011">
    <property type="protein sequence ID" value="KZL77009.1"/>
    <property type="molecule type" value="Genomic_DNA"/>
</dbReference>
<keyword evidence="2 4" id="KW-0863">Zinc-finger</keyword>
<proteinExistence type="predicted"/>
<accession>A0A166XW74</accession>
<keyword evidence="1" id="KW-0479">Metal-binding</keyword>
<feature type="compositionally biased region" description="Basic residues" evidence="5">
    <location>
        <begin position="1"/>
        <end position="11"/>
    </location>
</feature>
<evidence type="ECO:0000256" key="2">
    <source>
        <dbReference type="ARBA" id="ARBA00022771"/>
    </source>
</evidence>
<dbReference type="Pfam" id="PF00569">
    <property type="entry name" value="ZZ"/>
    <property type="match status" value="2"/>
</dbReference>
<dbReference type="SMART" id="SM00291">
    <property type="entry name" value="ZnF_ZZ"/>
    <property type="match status" value="4"/>
</dbReference>
<keyword evidence="3" id="KW-0862">Zinc</keyword>
<dbReference type="CDD" id="cd02249">
    <property type="entry name" value="ZZ"/>
    <property type="match status" value="1"/>
</dbReference>
<comment type="caution">
    <text evidence="7">The sequence shown here is derived from an EMBL/GenBank/DDBJ whole genome shotgun (WGS) entry which is preliminary data.</text>
</comment>
<feature type="region of interest" description="Disordered" evidence="5">
    <location>
        <begin position="846"/>
        <end position="888"/>
    </location>
</feature>
<keyword evidence="8" id="KW-1185">Reference proteome</keyword>
<evidence type="ECO:0000256" key="1">
    <source>
        <dbReference type="ARBA" id="ARBA00022723"/>
    </source>
</evidence>
<dbReference type="InterPro" id="IPR041981">
    <property type="entry name" value="ZZZ3_ZZ"/>
</dbReference>
<dbReference type="SUPFAM" id="SSF57850">
    <property type="entry name" value="RING/U-box"/>
    <property type="match status" value="4"/>
</dbReference>
<dbReference type="Gene3D" id="2.60.40.10">
    <property type="entry name" value="Immunoglobulins"/>
    <property type="match status" value="1"/>
</dbReference>
<dbReference type="CDD" id="cd02341">
    <property type="entry name" value="ZZ_ZZZ3"/>
    <property type="match status" value="1"/>
</dbReference>
<evidence type="ECO:0000259" key="6">
    <source>
        <dbReference type="PROSITE" id="PS50135"/>
    </source>
</evidence>
<dbReference type="Pfam" id="PF16158">
    <property type="entry name" value="N_BRCA1_IG"/>
    <property type="match status" value="1"/>
</dbReference>
<dbReference type="CDD" id="cd14947">
    <property type="entry name" value="NBR1_like"/>
    <property type="match status" value="1"/>
</dbReference>
<feature type="region of interest" description="Disordered" evidence="5">
    <location>
        <begin position="1"/>
        <end position="46"/>
    </location>
</feature>
<sequence>RRHSDKKRRRIFYTDRASSRVPRAWPPSSETPARAVIPSPPGRPRVSPSSIVVHCFSSATMASSSATSPDTQVTLKINFEGMTRRHKLPLRDMGPSTLEDKIRSLLALTSDADVVLERYSDSAGSYITLDKQNVSVYKQLYRAAKAKQKLKLRVTKLSEEKMAPRPVSVEDVPESSTPKVEEELNPEAVATQPLVDLRQSNTIDAEPKKELPTSDTGLDFEASILASLLSRHAKISDEEAPAALADIPVSEGIAARDQWFANASATENAPPRASWGRCPALMHPNTNFAVCCNSCDQTVPDAHYHCSTCDDGDFDLCQNCVDQGITCYGADHWLIKRVVKNGQIMNSTTETIAPKPKSKVEEPAQKPVKELANISELLRPVFNTALYSMRTCNCCVTELPESSFLHCTACEDFDLCHACFEKDLHGHNPKHPFVPAVEGAHVPSHIQIKLAPGRNQSHNAICDGCDKYIAGVRHKCLDCPDWDYCADCIVNSKFVHPNHRFVPIYEPLEEVRSRAASRSIHFGICCDGPLCARAHSAPTYIAGVRYKCTVCHDTDFCANCEASPANTHNKTHPLVKFKTPVRHVTVTTTGERGDGQRMQQMGDRNVRRTSSRSTETTANASINVPQTVVDVKPTEPAVKEEVVEKIPEPAPEPVIKEEIIEKTPEPEPEIKKEVVEEEPAPIVEKPLTEQDLQAVFVRDTVADGTVLPPNHVFEQTWVLRNDGDVAWPAGCSVKFVGGDYMGHVDSNHPAGISELVSASESTVCYAPLAPGQEFSFNVLLRTPAREGKIISYWRLTTKDGLKFGHRLWCDVSVQVLKPVAEEPKEASVEMQSSNMIFPKLEKESPMSSIHQEVKSESVPATSSEAEEFEDCGEEDEWDASEDGFMTDEEYDILDASDEEFLEEQQRRVRK</sequence>
<dbReference type="Proteomes" id="UP000076552">
    <property type="component" value="Unassembled WGS sequence"/>
</dbReference>
<dbReference type="PANTHER" id="PTHR20930">
    <property type="entry name" value="OVARIAN CARCINOMA ANTIGEN CA125-RELATED"/>
    <property type="match status" value="1"/>
</dbReference>
<dbReference type="InterPro" id="IPR043145">
    <property type="entry name" value="Znf_ZZ_sf"/>
</dbReference>
<dbReference type="GO" id="GO:0008270">
    <property type="term" value="F:zinc ion binding"/>
    <property type="evidence" value="ECO:0007669"/>
    <property type="project" value="UniProtKB-KW"/>
</dbReference>
<dbReference type="CDD" id="cd02340">
    <property type="entry name" value="ZZ_NBR1_like"/>
    <property type="match status" value="2"/>
</dbReference>
<evidence type="ECO:0000256" key="5">
    <source>
        <dbReference type="SAM" id="MobiDB-lite"/>
    </source>
</evidence>
<dbReference type="PROSITE" id="PS50135">
    <property type="entry name" value="ZF_ZZ_2"/>
    <property type="match status" value="1"/>
</dbReference>
<dbReference type="InterPro" id="IPR032350">
    <property type="entry name" value="Nbr1_FW"/>
</dbReference>
<dbReference type="AlphaFoldDB" id="A0A166XW74"/>
<gene>
    <name evidence="7" type="ORF">CT0861_09487</name>
</gene>
<dbReference type="PANTHER" id="PTHR20930:SF0">
    <property type="entry name" value="PROTEIN ILRUN"/>
    <property type="match status" value="1"/>
</dbReference>
<feature type="domain" description="ZZ-type" evidence="6">
    <location>
        <begin position="526"/>
        <end position="582"/>
    </location>
</feature>
<feature type="region of interest" description="Disordered" evidence="5">
    <location>
        <begin position="162"/>
        <end position="190"/>
    </location>
</feature>